<dbReference type="GO" id="GO:0003723">
    <property type="term" value="F:RNA binding"/>
    <property type="evidence" value="ECO:0007669"/>
    <property type="project" value="TreeGrafter"/>
</dbReference>
<comment type="cofactor">
    <cofactor evidence="1">
        <name>Zn(2+)</name>
        <dbReference type="ChEBI" id="CHEBI:29105"/>
    </cofactor>
</comment>
<keyword evidence="10" id="KW-0378">Hydrolase</keyword>
<keyword evidence="7" id="KW-0963">Cytoplasm</keyword>
<accession>A0A8C3HLH9</accession>
<evidence type="ECO:0000256" key="8">
    <source>
        <dbReference type="ARBA" id="ARBA00022664"/>
    </source>
</evidence>
<dbReference type="GO" id="GO:0004126">
    <property type="term" value="F:cytidine deaminase activity"/>
    <property type="evidence" value="ECO:0007669"/>
    <property type="project" value="TreeGrafter"/>
</dbReference>
<dbReference type="Gene3D" id="3.40.140.10">
    <property type="entry name" value="Cytidine Deaminase, domain 2"/>
    <property type="match status" value="1"/>
</dbReference>
<evidence type="ECO:0000313" key="19">
    <source>
        <dbReference type="Ensembl" id="ENSCPBP00000019909.1"/>
    </source>
</evidence>
<evidence type="ECO:0000313" key="20">
    <source>
        <dbReference type="Proteomes" id="UP000694380"/>
    </source>
</evidence>
<comment type="subcellular location">
    <subcellularLocation>
        <location evidence="3">Cytoplasm</location>
    </subcellularLocation>
    <subcellularLocation>
        <location evidence="2">Nucleus</location>
    </subcellularLocation>
</comment>
<dbReference type="EC" id="3.5.4.36" evidence="5"/>
<evidence type="ECO:0000256" key="17">
    <source>
        <dbReference type="ARBA" id="ARBA00049310"/>
    </source>
</evidence>
<comment type="subunit">
    <text evidence="15">Homodimer. Interacts with A1CF; form an mRNA editing complex. Interacts with RBM47; form an mRNA editing complex. Found in a complex with CELF2/CUGBP2 and A1CF. Interacts with HNRPAB. Interacts with SYNCRIP.</text>
</comment>
<comment type="catalytic activity">
    <reaction evidence="17">
        <text>cytidine(6666) in apoB mRNA + H2O + H(+) = uridine(6666) in apoB mRNA + NH4(+)</text>
        <dbReference type="Rhea" id="RHEA:21772"/>
        <dbReference type="Rhea" id="RHEA-COMP:13888"/>
        <dbReference type="Rhea" id="RHEA-COMP:13889"/>
        <dbReference type="ChEBI" id="CHEBI:15377"/>
        <dbReference type="ChEBI" id="CHEBI:15378"/>
        <dbReference type="ChEBI" id="CHEBI:28938"/>
        <dbReference type="ChEBI" id="CHEBI:65315"/>
        <dbReference type="ChEBI" id="CHEBI:82748"/>
        <dbReference type="EC" id="3.5.4.36"/>
    </reaction>
    <physiologicalReaction direction="left-to-right" evidence="17">
        <dbReference type="Rhea" id="RHEA:21773"/>
    </physiologicalReaction>
</comment>
<evidence type="ECO:0000256" key="13">
    <source>
        <dbReference type="ARBA" id="ARBA00031639"/>
    </source>
</evidence>
<comment type="catalytic activity">
    <reaction evidence="16">
        <text>a cytidine in mRNA + H2O + H(+) = a uridine in mRNA + NH4(+)</text>
        <dbReference type="Rhea" id="RHEA:74355"/>
        <dbReference type="Rhea" id="RHEA-COMP:14658"/>
        <dbReference type="Rhea" id="RHEA-COMP:15145"/>
        <dbReference type="ChEBI" id="CHEBI:15377"/>
        <dbReference type="ChEBI" id="CHEBI:15378"/>
        <dbReference type="ChEBI" id="CHEBI:28938"/>
        <dbReference type="ChEBI" id="CHEBI:65315"/>
        <dbReference type="ChEBI" id="CHEBI:82748"/>
    </reaction>
    <physiologicalReaction direction="left-to-right" evidence="16">
        <dbReference type="Rhea" id="RHEA:74356"/>
    </physiologicalReaction>
</comment>
<reference evidence="19" key="2">
    <citation type="submission" date="2025-09" db="UniProtKB">
        <authorList>
            <consortium name="Ensembl"/>
        </authorList>
    </citation>
    <scope>IDENTIFICATION</scope>
</reference>
<dbReference type="Pfam" id="PF18774">
    <property type="entry name" value="APOBEC4_like"/>
    <property type="match status" value="1"/>
</dbReference>
<evidence type="ECO:0000256" key="1">
    <source>
        <dbReference type="ARBA" id="ARBA00001947"/>
    </source>
</evidence>
<dbReference type="PROSITE" id="PS51747">
    <property type="entry name" value="CYT_DCMP_DEAMINASES_2"/>
    <property type="match status" value="1"/>
</dbReference>
<evidence type="ECO:0000256" key="9">
    <source>
        <dbReference type="ARBA" id="ARBA00022723"/>
    </source>
</evidence>
<dbReference type="Ensembl" id="ENSCPBT00000023427.1">
    <property type="protein sequence ID" value="ENSCPBP00000019909.1"/>
    <property type="gene ID" value="ENSCPBG00000014329.1"/>
</dbReference>
<organism evidence="19 20">
    <name type="scientific">Chrysemys picta bellii</name>
    <name type="common">Western painted turtle</name>
    <name type="synonym">Emys bellii</name>
    <dbReference type="NCBI Taxonomy" id="8478"/>
    <lineage>
        <taxon>Eukaryota</taxon>
        <taxon>Metazoa</taxon>
        <taxon>Chordata</taxon>
        <taxon>Craniata</taxon>
        <taxon>Vertebrata</taxon>
        <taxon>Euteleostomi</taxon>
        <taxon>Archelosauria</taxon>
        <taxon>Testudinata</taxon>
        <taxon>Testudines</taxon>
        <taxon>Cryptodira</taxon>
        <taxon>Durocryptodira</taxon>
        <taxon>Testudinoidea</taxon>
        <taxon>Emydidae</taxon>
        <taxon>Chrysemys</taxon>
    </lineage>
</organism>
<dbReference type="AlphaFoldDB" id="A0A8C3HLH9"/>
<dbReference type="GO" id="GO:0005634">
    <property type="term" value="C:nucleus"/>
    <property type="evidence" value="ECO:0007669"/>
    <property type="project" value="UniProtKB-SubCell"/>
</dbReference>
<name>A0A8C3HLH9_CHRPI</name>
<comment type="similarity">
    <text evidence="4">Belongs to the cytidine and deoxycytidylate deaminase family.</text>
</comment>
<evidence type="ECO:0000256" key="6">
    <source>
        <dbReference type="ARBA" id="ARBA00014786"/>
    </source>
</evidence>
<proteinExistence type="inferred from homology"/>
<dbReference type="InterPro" id="IPR041547">
    <property type="entry name" value="APOBEC1"/>
</dbReference>
<dbReference type="PANTHER" id="PTHR13857">
    <property type="entry name" value="MRNA EDITING ENZYME"/>
    <property type="match status" value="1"/>
</dbReference>
<dbReference type="SUPFAM" id="SSF53927">
    <property type="entry name" value="Cytidine deaminase-like"/>
    <property type="match status" value="1"/>
</dbReference>
<evidence type="ECO:0000256" key="3">
    <source>
        <dbReference type="ARBA" id="ARBA00004496"/>
    </source>
</evidence>
<sequence>MWNRASESAIGGHYIFTVTCSYFRWKIQPKEFKDVYDPSVLPKVTYLLYEIKWGNSTKIWRNWCRNTSTQHAEINFLENAFKERSFNPLTHCSITWFLSWSPCWKCSQSVVEFLKTYPKVNLEMYVARLFWHEDRSNRLGLRDLVMNGVTIRVMDLSAYNYCWRTFVNHQNVDDYWPWHLTPWIMFFSFELQLILQGSAASLQIWPASSNQVPSFSLIRPEYSHLMPLQRVGTEASPVKPSHYWPESTVNHQQQLVFGPGPIANHLQQPMFRPGPAVSHHQPLVFGPGTIANHLQQPMFRLGPAVGHHQPLVFGPGPIANHLQQPMFRPGPAVSHHQPLVFGPGLSTSHHLQPVFRPVLPANQ</sequence>
<evidence type="ECO:0000256" key="16">
    <source>
        <dbReference type="ARBA" id="ARBA00049034"/>
    </source>
</evidence>
<dbReference type="GO" id="GO:0016554">
    <property type="term" value="P:cytidine to uridine editing"/>
    <property type="evidence" value="ECO:0007669"/>
    <property type="project" value="TreeGrafter"/>
</dbReference>
<evidence type="ECO:0000256" key="14">
    <source>
        <dbReference type="ARBA" id="ARBA00045552"/>
    </source>
</evidence>
<evidence type="ECO:0000256" key="12">
    <source>
        <dbReference type="ARBA" id="ARBA00023242"/>
    </source>
</evidence>
<dbReference type="InterPro" id="IPR016192">
    <property type="entry name" value="APOBEC/CMP_deaminase_Zn-bd"/>
</dbReference>
<evidence type="ECO:0000256" key="5">
    <source>
        <dbReference type="ARBA" id="ARBA00012742"/>
    </source>
</evidence>
<evidence type="ECO:0000259" key="18">
    <source>
        <dbReference type="PROSITE" id="PS51747"/>
    </source>
</evidence>
<keyword evidence="12" id="KW-0539">Nucleus</keyword>
<reference evidence="19" key="1">
    <citation type="submission" date="2025-08" db="UniProtKB">
        <authorList>
            <consortium name="Ensembl"/>
        </authorList>
    </citation>
    <scope>IDENTIFICATION</scope>
</reference>
<keyword evidence="8" id="KW-0507">mRNA processing</keyword>
<dbReference type="GeneTree" id="ENSGT00940000161190"/>
<evidence type="ECO:0000256" key="10">
    <source>
        <dbReference type="ARBA" id="ARBA00022801"/>
    </source>
</evidence>
<dbReference type="InterPro" id="IPR002125">
    <property type="entry name" value="CMP_dCMP_dom"/>
</dbReference>
<dbReference type="CDD" id="cd01283">
    <property type="entry name" value="cytidine_deaminase"/>
    <property type="match status" value="1"/>
</dbReference>
<dbReference type="PANTHER" id="PTHR13857:SF26">
    <property type="entry name" value="C-U-EDITING ENZYME APOBEC-1"/>
    <property type="match status" value="1"/>
</dbReference>
<feature type="domain" description="CMP/dCMP-type deaminase" evidence="18">
    <location>
        <begin position="19"/>
        <end position="142"/>
    </location>
</feature>
<dbReference type="GO" id="GO:0005737">
    <property type="term" value="C:cytoplasm"/>
    <property type="evidence" value="ECO:0007669"/>
    <property type="project" value="UniProtKB-SubCell"/>
</dbReference>
<keyword evidence="20" id="KW-1185">Reference proteome</keyword>
<dbReference type="InterPro" id="IPR016193">
    <property type="entry name" value="Cytidine_deaminase-like"/>
</dbReference>
<keyword evidence="9" id="KW-0479">Metal-binding</keyword>
<evidence type="ECO:0000256" key="11">
    <source>
        <dbReference type="ARBA" id="ARBA00022833"/>
    </source>
</evidence>
<evidence type="ECO:0000256" key="7">
    <source>
        <dbReference type="ARBA" id="ARBA00022490"/>
    </source>
</evidence>
<dbReference type="Proteomes" id="UP000694380">
    <property type="component" value="Unplaced"/>
</dbReference>
<dbReference type="GO" id="GO:0006397">
    <property type="term" value="P:mRNA processing"/>
    <property type="evidence" value="ECO:0007669"/>
    <property type="project" value="UniProtKB-KW"/>
</dbReference>
<dbReference type="InterPro" id="IPR050610">
    <property type="entry name" value="APOBEC_Cyt_Deaminase"/>
</dbReference>
<evidence type="ECO:0000256" key="15">
    <source>
        <dbReference type="ARBA" id="ARBA00046509"/>
    </source>
</evidence>
<evidence type="ECO:0000256" key="2">
    <source>
        <dbReference type="ARBA" id="ARBA00004123"/>
    </source>
</evidence>
<comment type="function">
    <text evidence="14">Cytidine deaminase catalyzing the cytidine to uridine postranscriptional editing of a variety of mRNAs. Form complexes with cofactors that confer differential editing activity and selectivity. Responsible for the postranscriptional editing of a CAA codon for Gln to a UAA codon for stop in the apolipoprotein B mRNA. Also involved in CGA (Arg) to UGA (Stop) editing in the NF1 mRNA. May also play a role in the epigenetic regulation of gene expression by participating in DNA demethylation.</text>
</comment>
<dbReference type="GO" id="GO:0008270">
    <property type="term" value="F:zinc ion binding"/>
    <property type="evidence" value="ECO:0007669"/>
    <property type="project" value="InterPro"/>
</dbReference>
<evidence type="ECO:0000256" key="4">
    <source>
        <dbReference type="ARBA" id="ARBA00006576"/>
    </source>
</evidence>
<dbReference type="PROSITE" id="PS00903">
    <property type="entry name" value="CYT_DCMP_DEAMINASES_1"/>
    <property type="match status" value="1"/>
</dbReference>
<keyword evidence="11" id="KW-0862">Zinc</keyword>
<protein>
    <recommendedName>
        <fullName evidence="6">C-&gt;U-editing enzyme APOBEC-1</fullName>
        <ecNumber evidence="5">3.5.4.36</ecNumber>
    </recommendedName>
    <alternativeName>
        <fullName evidence="13">mRNA(cytosine(6666)) deaminase 1</fullName>
    </alternativeName>
</protein>